<accession>A0A7Z0A8M6</accession>
<sequence length="316" mass="32689">MAIAAFGVGICVGLTGMGGGALMTPILVFFFNVPPLAAVSSDLLSSAVMKPVGSFMHLRQKTSNLQIVKWLIIGSVPAAFCGVLILKLLGTSDTVQNFIQTALGVALLLSAILLVVRAYLRLLEHARSRSGSGPPLPRARPSMPIRPLPTIMLGVIGGLLVGLTSVGSGSIIIIGLMVIYPGLRASQLVGTDLAQAVPLVIAAAVGHAFFGDLQWGVAVPLIIGSVPGVLIGSKLAAVLAGGVVRRALAFVLLGSGLKMLGLGNTSTIVLLIAVLLIAPAMWMLARRRFGLHPLASVQRKIDLENKAKSKPPNNSS</sequence>
<feature type="transmembrane region" description="Helical" evidence="6">
    <location>
        <begin position="70"/>
        <end position="89"/>
    </location>
</feature>
<dbReference type="Proteomes" id="UP000539111">
    <property type="component" value="Unassembled WGS sequence"/>
</dbReference>
<keyword evidence="3 6" id="KW-0812">Transmembrane</keyword>
<protein>
    <recommendedName>
        <fullName evidence="6">Probable membrane transporter protein</fullName>
    </recommendedName>
</protein>
<dbReference type="RefSeq" id="WP_179425770.1">
    <property type="nucleotide sequence ID" value="NZ_JACBZP010000001.1"/>
</dbReference>
<dbReference type="PANTHER" id="PTHR43701">
    <property type="entry name" value="MEMBRANE TRANSPORTER PROTEIN MJ0441-RELATED"/>
    <property type="match status" value="1"/>
</dbReference>
<gene>
    <name evidence="7" type="ORF">BJY26_000730</name>
</gene>
<organism evidence="7 8">
    <name type="scientific">Spelaeicoccus albus</name>
    <dbReference type="NCBI Taxonomy" id="1280376"/>
    <lineage>
        <taxon>Bacteria</taxon>
        <taxon>Bacillati</taxon>
        <taxon>Actinomycetota</taxon>
        <taxon>Actinomycetes</taxon>
        <taxon>Micrococcales</taxon>
        <taxon>Brevibacteriaceae</taxon>
        <taxon>Spelaeicoccus</taxon>
    </lineage>
</organism>
<dbReference type="InterPro" id="IPR051598">
    <property type="entry name" value="TSUP/Inactive_protease-like"/>
</dbReference>
<evidence type="ECO:0000256" key="3">
    <source>
        <dbReference type="ARBA" id="ARBA00022692"/>
    </source>
</evidence>
<comment type="subcellular location">
    <subcellularLocation>
        <location evidence="6">Cell membrane</location>
        <topology evidence="6">Multi-pass membrane protein</topology>
    </subcellularLocation>
    <subcellularLocation>
        <location evidence="1">Membrane</location>
        <topology evidence="1">Multi-pass membrane protein</topology>
    </subcellularLocation>
</comment>
<feature type="transmembrane region" description="Helical" evidence="6">
    <location>
        <begin position="150"/>
        <end position="179"/>
    </location>
</feature>
<evidence type="ECO:0000256" key="6">
    <source>
        <dbReference type="RuleBase" id="RU363041"/>
    </source>
</evidence>
<feature type="transmembrane region" description="Helical" evidence="6">
    <location>
        <begin position="101"/>
        <end position="120"/>
    </location>
</feature>
<keyword evidence="8" id="KW-1185">Reference proteome</keyword>
<keyword evidence="4 6" id="KW-1133">Transmembrane helix</keyword>
<evidence type="ECO:0000256" key="4">
    <source>
        <dbReference type="ARBA" id="ARBA00022989"/>
    </source>
</evidence>
<proteinExistence type="inferred from homology"/>
<evidence type="ECO:0000313" key="7">
    <source>
        <dbReference type="EMBL" id="NYI66424.1"/>
    </source>
</evidence>
<comment type="similarity">
    <text evidence="2 6">Belongs to the 4-toluene sulfonate uptake permease (TSUP) (TC 2.A.102) family.</text>
</comment>
<evidence type="ECO:0000256" key="2">
    <source>
        <dbReference type="ARBA" id="ARBA00009142"/>
    </source>
</evidence>
<dbReference type="GO" id="GO:0005886">
    <property type="term" value="C:plasma membrane"/>
    <property type="evidence" value="ECO:0007669"/>
    <property type="project" value="UniProtKB-SubCell"/>
</dbReference>
<name>A0A7Z0A8M6_9MICO</name>
<dbReference type="Pfam" id="PF01925">
    <property type="entry name" value="TauE"/>
    <property type="match status" value="1"/>
</dbReference>
<dbReference type="AlphaFoldDB" id="A0A7Z0A8M6"/>
<evidence type="ECO:0000313" key="8">
    <source>
        <dbReference type="Proteomes" id="UP000539111"/>
    </source>
</evidence>
<evidence type="ECO:0000256" key="5">
    <source>
        <dbReference type="ARBA" id="ARBA00023136"/>
    </source>
</evidence>
<feature type="transmembrane region" description="Helical" evidence="6">
    <location>
        <begin position="267"/>
        <end position="285"/>
    </location>
</feature>
<dbReference type="EMBL" id="JACBZP010000001">
    <property type="protein sequence ID" value="NYI66424.1"/>
    <property type="molecule type" value="Genomic_DNA"/>
</dbReference>
<reference evidence="7 8" key="1">
    <citation type="submission" date="2020-07" db="EMBL/GenBank/DDBJ databases">
        <title>Sequencing the genomes of 1000 actinobacteria strains.</title>
        <authorList>
            <person name="Klenk H.-P."/>
        </authorList>
    </citation>
    <scope>NUCLEOTIDE SEQUENCE [LARGE SCALE GENOMIC DNA]</scope>
    <source>
        <strain evidence="7 8">DSM 26341</strain>
    </source>
</reference>
<feature type="transmembrane region" description="Helical" evidence="6">
    <location>
        <begin position="199"/>
        <end position="223"/>
    </location>
</feature>
<evidence type="ECO:0000256" key="1">
    <source>
        <dbReference type="ARBA" id="ARBA00004141"/>
    </source>
</evidence>
<dbReference type="PANTHER" id="PTHR43701:SF2">
    <property type="entry name" value="MEMBRANE TRANSPORTER PROTEIN YJNA-RELATED"/>
    <property type="match status" value="1"/>
</dbReference>
<keyword evidence="6" id="KW-1003">Cell membrane</keyword>
<keyword evidence="5 6" id="KW-0472">Membrane</keyword>
<dbReference type="InterPro" id="IPR002781">
    <property type="entry name" value="TM_pro_TauE-like"/>
</dbReference>
<comment type="caution">
    <text evidence="7">The sequence shown here is derived from an EMBL/GenBank/DDBJ whole genome shotgun (WGS) entry which is preliminary data.</text>
</comment>